<sequence length="139" mass="15836">MAKKELPFCGFMRISVQDNDGLEKRLKGCIMEAPLHKKVEGDNVVLFADLPKEDPIRFLQITSDENDHLACLWWFGSGKRETHERYPCDKLLAIMNTVKTKPVVDKLEDAVSSFTARACMPYIPDGYNRLVEVRSAYVA</sequence>
<dbReference type="EMBL" id="CDMZ01005723">
    <property type="protein sequence ID" value="CEM53755.1"/>
    <property type="molecule type" value="Genomic_DNA"/>
</dbReference>
<gene>
    <name evidence="1" type="ORF">Cvel_12220</name>
</gene>
<organism evidence="1">
    <name type="scientific">Chromera velia CCMP2878</name>
    <dbReference type="NCBI Taxonomy" id="1169474"/>
    <lineage>
        <taxon>Eukaryota</taxon>
        <taxon>Sar</taxon>
        <taxon>Alveolata</taxon>
        <taxon>Colpodellida</taxon>
        <taxon>Chromeraceae</taxon>
        <taxon>Chromera</taxon>
    </lineage>
</organism>
<reference evidence="1" key="1">
    <citation type="submission" date="2014-11" db="EMBL/GenBank/DDBJ databases">
        <authorList>
            <person name="Otto D Thomas"/>
            <person name="Naeem Raeece"/>
        </authorList>
    </citation>
    <scope>NUCLEOTIDE SEQUENCE</scope>
</reference>
<dbReference type="PhylomeDB" id="A0A0G4I9R4"/>
<protein>
    <submittedName>
        <fullName evidence="1">Uncharacterized protein</fullName>
    </submittedName>
</protein>
<dbReference type="VEuPathDB" id="CryptoDB:Cvel_12220"/>
<accession>A0A0G4I9R4</accession>
<name>A0A0G4I9R4_9ALVE</name>
<evidence type="ECO:0000313" key="1">
    <source>
        <dbReference type="EMBL" id="CEM53755.1"/>
    </source>
</evidence>
<dbReference type="AlphaFoldDB" id="A0A0G4I9R4"/>
<proteinExistence type="predicted"/>